<organism evidence="2 3">
    <name type="scientific">Cohaesibacter marisflavi</name>
    <dbReference type="NCBI Taxonomy" id="655353"/>
    <lineage>
        <taxon>Bacteria</taxon>
        <taxon>Pseudomonadati</taxon>
        <taxon>Pseudomonadota</taxon>
        <taxon>Alphaproteobacteria</taxon>
        <taxon>Hyphomicrobiales</taxon>
        <taxon>Cohaesibacteraceae</taxon>
    </lineage>
</organism>
<protein>
    <recommendedName>
        <fullName evidence="4">DUF4405 domain-containing protein</fullName>
    </recommendedName>
</protein>
<gene>
    <name evidence="2" type="ORF">SAMN04488056_12615</name>
</gene>
<reference evidence="2 3" key="1">
    <citation type="submission" date="2016-10" db="EMBL/GenBank/DDBJ databases">
        <authorList>
            <person name="de Groot N.N."/>
        </authorList>
    </citation>
    <scope>NUCLEOTIDE SEQUENCE [LARGE SCALE GENOMIC DNA]</scope>
    <source>
        <strain evidence="2 3">CGMCC 1.9157</strain>
    </source>
</reference>
<proteinExistence type="predicted"/>
<feature type="transmembrane region" description="Helical" evidence="1">
    <location>
        <begin position="12"/>
        <end position="32"/>
    </location>
</feature>
<dbReference type="RefSeq" id="WP_139229377.1">
    <property type="nucleotide sequence ID" value="NZ_FOVR01000026.1"/>
</dbReference>
<feature type="transmembrane region" description="Helical" evidence="1">
    <location>
        <begin position="155"/>
        <end position="178"/>
    </location>
</feature>
<keyword evidence="1" id="KW-0472">Membrane</keyword>
<dbReference type="OrthoDB" id="9779183at2"/>
<evidence type="ECO:0000313" key="2">
    <source>
        <dbReference type="EMBL" id="SFP17324.1"/>
    </source>
</evidence>
<dbReference type="Proteomes" id="UP000199236">
    <property type="component" value="Unassembled WGS sequence"/>
</dbReference>
<sequence length="232" mass="26293">MSVHWTRPLPRLMLDGLLLALLVLAFAYWWLGNGVHEIVGSALLLLVLRHVANNLFWWKSLSKGKWTPQRLFNLVLGLLLAIALLALLISSVFLSHTLTMILPLPRVFVMQEIHWFSAYWAIALSAMHVGVNWNRILALALRFVAKRDFPGWLKMTGWVTAMAISAQAARSGMIVGLWDRLAFQYSLAMWDFNQSVLPFFLHWASALIGLAFGLNLILRGVETLHARRDLAL</sequence>
<feature type="transmembrane region" description="Helical" evidence="1">
    <location>
        <begin position="113"/>
        <end position="134"/>
    </location>
</feature>
<evidence type="ECO:0008006" key="4">
    <source>
        <dbReference type="Google" id="ProtNLM"/>
    </source>
</evidence>
<keyword evidence="1" id="KW-0812">Transmembrane</keyword>
<dbReference type="AlphaFoldDB" id="A0A1I5N6H8"/>
<feature type="transmembrane region" description="Helical" evidence="1">
    <location>
        <begin position="70"/>
        <end position="93"/>
    </location>
</feature>
<keyword evidence="3" id="KW-1185">Reference proteome</keyword>
<evidence type="ECO:0000313" key="3">
    <source>
        <dbReference type="Proteomes" id="UP000199236"/>
    </source>
</evidence>
<feature type="transmembrane region" description="Helical" evidence="1">
    <location>
        <begin position="38"/>
        <end position="58"/>
    </location>
</feature>
<feature type="transmembrane region" description="Helical" evidence="1">
    <location>
        <begin position="198"/>
        <end position="218"/>
    </location>
</feature>
<name>A0A1I5N6H8_9HYPH</name>
<accession>A0A1I5N6H8</accession>
<dbReference type="EMBL" id="FOVR01000026">
    <property type="protein sequence ID" value="SFP17324.1"/>
    <property type="molecule type" value="Genomic_DNA"/>
</dbReference>
<keyword evidence="1" id="KW-1133">Transmembrane helix</keyword>
<evidence type="ECO:0000256" key="1">
    <source>
        <dbReference type="SAM" id="Phobius"/>
    </source>
</evidence>